<dbReference type="Proteomes" id="UP000032180">
    <property type="component" value="Chromosome 9"/>
</dbReference>
<dbReference type="EnsemblPlants" id="LPERR09G10990.1">
    <property type="protein sequence ID" value="LPERR09G10990.1"/>
    <property type="gene ID" value="LPERR09G10990"/>
</dbReference>
<sequence length="111" mass="11812">MGVAYRRLTPACESRRGGGGAAAARAWWAAVRRAAAAGLARMYCGAAGRRRWAAAARRRIAARARAARRYEYDSASYARNFDDGVWKAEEGVFWSAGAAATAAVVPCPVSC</sequence>
<protein>
    <submittedName>
        <fullName evidence="1">Uncharacterized protein</fullName>
    </submittedName>
</protein>
<evidence type="ECO:0000313" key="1">
    <source>
        <dbReference type="EnsemblPlants" id="LPERR09G10990.1"/>
    </source>
</evidence>
<dbReference type="AlphaFoldDB" id="A0A0D9XF52"/>
<organism evidence="1 2">
    <name type="scientific">Leersia perrieri</name>
    <dbReference type="NCBI Taxonomy" id="77586"/>
    <lineage>
        <taxon>Eukaryota</taxon>
        <taxon>Viridiplantae</taxon>
        <taxon>Streptophyta</taxon>
        <taxon>Embryophyta</taxon>
        <taxon>Tracheophyta</taxon>
        <taxon>Spermatophyta</taxon>
        <taxon>Magnoliopsida</taxon>
        <taxon>Liliopsida</taxon>
        <taxon>Poales</taxon>
        <taxon>Poaceae</taxon>
        <taxon>BOP clade</taxon>
        <taxon>Oryzoideae</taxon>
        <taxon>Oryzeae</taxon>
        <taxon>Oryzinae</taxon>
        <taxon>Leersia</taxon>
    </lineage>
</organism>
<keyword evidence="2" id="KW-1185">Reference proteome</keyword>
<reference evidence="1" key="3">
    <citation type="submission" date="2015-04" db="UniProtKB">
        <authorList>
            <consortium name="EnsemblPlants"/>
        </authorList>
    </citation>
    <scope>IDENTIFICATION</scope>
</reference>
<dbReference type="Gramene" id="LPERR09G10990.1">
    <property type="protein sequence ID" value="LPERR09G10990.1"/>
    <property type="gene ID" value="LPERR09G10990"/>
</dbReference>
<name>A0A0D9XF52_9ORYZ</name>
<reference evidence="1 2" key="1">
    <citation type="submission" date="2012-08" db="EMBL/GenBank/DDBJ databases">
        <title>Oryza genome evolution.</title>
        <authorList>
            <person name="Wing R.A."/>
        </authorList>
    </citation>
    <scope>NUCLEOTIDE SEQUENCE</scope>
</reference>
<evidence type="ECO:0000313" key="2">
    <source>
        <dbReference type="Proteomes" id="UP000032180"/>
    </source>
</evidence>
<proteinExistence type="predicted"/>
<dbReference type="HOGENOM" id="CLU_2053564_0_0_1"/>
<dbReference type="eggNOG" id="ENOG502R3WC">
    <property type="taxonomic scope" value="Eukaryota"/>
</dbReference>
<reference evidence="2" key="2">
    <citation type="submission" date="2013-12" db="EMBL/GenBank/DDBJ databases">
        <authorList>
            <person name="Yu Y."/>
            <person name="Lee S."/>
            <person name="de Baynast K."/>
            <person name="Wissotski M."/>
            <person name="Liu L."/>
            <person name="Talag J."/>
            <person name="Goicoechea J."/>
            <person name="Angelova A."/>
            <person name="Jetty R."/>
            <person name="Kudrna D."/>
            <person name="Golser W."/>
            <person name="Rivera L."/>
            <person name="Zhang J."/>
            <person name="Wing R."/>
        </authorList>
    </citation>
    <scope>NUCLEOTIDE SEQUENCE</scope>
</reference>
<accession>A0A0D9XF52</accession>